<feature type="transmembrane region" description="Helical" evidence="1">
    <location>
        <begin position="383"/>
        <end position="407"/>
    </location>
</feature>
<dbReference type="Pfam" id="PF02992">
    <property type="entry name" value="Transposase_21"/>
    <property type="match status" value="1"/>
</dbReference>
<keyword evidence="1" id="KW-0472">Membrane</keyword>
<sequence length="472" mass="54080">MHICMCQNFSTQTHSSPEGDRQEVALTPFQYKQHVKKLKSAIAPKSLPNIPTSASGSECPQILLDKPFPSGYSQLSQNTFSTPRGLYSTAQKPYSGSQNLPPQDLGMIICAIKYLRYNMPRSHSCILNPSLNLLIKFSISSLCGHPSPAFHIPQDLSTIFEHLQLEPVIESYICCPQCFFLDCLTESVTTNQTHFQHHNEKNHHDCPCTKSLGKLIYSFEPCTQNTTKMKETFIPKKHGIYQPFKNWLSIFLQCAGIIWVWRHFTCTRNVNDPQFISIPGALAFSIYLDWFIAHQNSTWLASIGPMMLICLNLPPSERLKPENVCVAGIIPGPKEPTSLQFNYLLMPLIQELKELWQVCHFHPPQQVLQDCLSVLPSSQPLRMWFPFSSLLYLFLIQATTFGIFALFTKLKWKKLVLNFTTHSHTQIINQQLQAGFGQPQNNNKQFCLSMECNIQFWKTFCIWMQPEWLILT</sequence>
<reference evidence="2" key="1">
    <citation type="submission" date="2021-03" db="EMBL/GenBank/DDBJ databases">
        <title>Draft genome sequence of rust myrtle Austropuccinia psidii MF-1, a brazilian biotype.</title>
        <authorList>
            <person name="Quecine M.C."/>
            <person name="Pachon D.M.R."/>
            <person name="Bonatelli M.L."/>
            <person name="Correr F.H."/>
            <person name="Franceschini L.M."/>
            <person name="Leite T.F."/>
            <person name="Margarido G.R.A."/>
            <person name="Almeida C.A."/>
            <person name="Ferrarezi J.A."/>
            <person name="Labate C.A."/>
        </authorList>
    </citation>
    <scope>NUCLEOTIDE SEQUENCE</scope>
    <source>
        <strain evidence="2">MF-1</strain>
    </source>
</reference>
<comment type="caution">
    <text evidence="2">The sequence shown here is derived from an EMBL/GenBank/DDBJ whole genome shotgun (WGS) entry which is preliminary data.</text>
</comment>
<gene>
    <name evidence="2" type="ORF">O181_028438</name>
</gene>
<dbReference type="EMBL" id="AVOT02009737">
    <property type="protein sequence ID" value="MBW0488723.1"/>
    <property type="molecule type" value="Genomic_DNA"/>
</dbReference>
<dbReference type="Proteomes" id="UP000765509">
    <property type="component" value="Unassembled WGS sequence"/>
</dbReference>
<keyword evidence="3" id="KW-1185">Reference proteome</keyword>
<keyword evidence="1" id="KW-1133">Transmembrane helix</keyword>
<dbReference type="OrthoDB" id="1932595at2759"/>
<proteinExistence type="predicted"/>
<dbReference type="InterPro" id="IPR004242">
    <property type="entry name" value="Transposase_21"/>
</dbReference>
<dbReference type="AlphaFoldDB" id="A0A9Q3H1U0"/>
<accession>A0A9Q3H1U0</accession>
<evidence type="ECO:0000313" key="3">
    <source>
        <dbReference type="Proteomes" id="UP000765509"/>
    </source>
</evidence>
<evidence type="ECO:0000256" key="1">
    <source>
        <dbReference type="SAM" id="Phobius"/>
    </source>
</evidence>
<evidence type="ECO:0000313" key="2">
    <source>
        <dbReference type="EMBL" id="MBW0488723.1"/>
    </source>
</evidence>
<name>A0A9Q3H1U0_9BASI</name>
<keyword evidence="1" id="KW-0812">Transmembrane</keyword>
<organism evidence="2 3">
    <name type="scientific">Austropuccinia psidii MF-1</name>
    <dbReference type="NCBI Taxonomy" id="1389203"/>
    <lineage>
        <taxon>Eukaryota</taxon>
        <taxon>Fungi</taxon>
        <taxon>Dikarya</taxon>
        <taxon>Basidiomycota</taxon>
        <taxon>Pucciniomycotina</taxon>
        <taxon>Pucciniomycetes</taxon>
        <taxon>Pucciniales</taxon>
        <taxon>Sphaerophragmiaceae</taxon>
        <taxon>Austropuccinia</taxon>
    </lineage>
</organism>
<protein>
    <submittedName>
        <fullName evidence="2">Uncharacterized protein</fullName>
    </submittedName>
</protein>